<evidence type="ECO:0000313" key="2">
    <source>
        <dbReference type="EMBL" id="MBO8475036.1"/>
    </source>
</evidence>
<protein>
    <submittedName>
        <fullName evidence="2">DUF45 domain-containing protein</fullName>
    </submittedName>
</protein>
<reference evidence="2" key="1">
    <citation type="submission" date="2020-10" db="EMBL/GenBank/DDBJ databases">
        <authorList>
            <person name="Gilroy R."/>
        </authorList>
    </citation>
    <scope>NUCLEOTIDE SEQUENCE</scope>
    <source>
        <strain evidence="2">B1-13419</strain>
    </source>
</reference>
<dbReference type="PANTHER" id="PTHR30399:SF1">
    <property type="entry name" value="UTP PYROPHOSPHATASE"/>
    <property type="match status" value="1"/>
</dbReference>
<proteinExistence type="predicted"/>
<sequence length="208" mass="24146">MSEKIYNDPEIGEVILKKSIRSRRLTVRVGLTGGVSVTMPYFVPYAEGVRLVISRREWILKVQEKLRLKSADCVRLAPEDVERLRAEAKQYLPRRLAMLASEYGFRYSRVAVKNNRSNWGSCSSRGNINLNLRLMLVPEHLRDYVMLHELSHLEHPDHGPDFHLLLEKLCRDHFSKGNALSGMQGQVSRSKYPVSHALEKELRKYRLY</sequence>
<dbReference type="Pfam" id="PF01863">
    <property type="entry name" value="YgjP-like"/>
    <property type="match status" value="1"/>
</dbReference>
<dbReference type="AlphaFoldDB" id="A0A9D9NIN0"/>
<evidence type="ECO:0000259" key="1">
    <source>
        <dbReference type="Pfam" id="PF01863"/>
    </source>
</evidence>
<organism evidence="2 3">
    <name type="scientific">Candidatus Cryptobacteroides faecigallinarum</name>
    <dbReference type="NCBI Taxonomy" id="2840763"/>
    <lineage>
        <taxon>Bacteria</taxon>
        <taxon>Pseudomonadati</taxon>
        <taxon>Bacteroidota</taxon>
        <taxon>Bacteroidia</taxon>
        <taxon>Bacteroidales</taxon>
        <taxon>Candidatus Cryptobacteroides</taxon>
    </lineage>
</organism>
<comment type="caution">
    <text evidence="2">The sequence shown here is derived from an EMBL/GenBank/DDBJ whole genome shotgun (WGS) entry which is preliminary data.</text>
</comment>
<gene>
    <name evidence="2" type="ORF">IAB91_07090</name>
</gene>
<accession>A0A9D9NIN0</accession>
<dbReference type="InterPro" id="IPR002725">
    <property type="entry name" value="YgjP-like_metallopeptidase"/>
</dbReference>
<reference evidence="2" key="2">
    <citation type="journal article" date="2021" name="PeerJ">
        <title>Extensive microbial diversity within the chicken gut microbiome revealed by metagenomics and culture.</title>
        <authorList>
            <person name="Gilroy R."/>
            <person name="Ravi A."/>
            <person name="Getino M."/>
            <person name="Pursley I."/>
            <person name="Horton D.L."/>
            <person name="Alikhan N.F."/>
            <person name="Baker D."/>
            <person name="Gharbi K."/>
            <person name="Hall N."/>
            <person name="Watson M."/>
            <person name="Adriaenssens E.M."/>
            <person name="Foster-Nyarko E."/>
            <person name="Jarju S."/>
            <person name="Secka A."/>
            <person name="Antonio M."/>
            <person name="Oren A."/>
            <person name="Chaudhuri R.R."/>
            <person name="La Ragione R."/>
            <person name="Hildebrand F."/>
            <person name="Pallen M.J."/>
        </authorList>
    </citation>
    <scope>NUCLEOTIDE SEQUENCE</scope>
    <source>
        <strain evidence="2">B1-13419</strain>
    </source>
</reference>
<evidence type="ECO:0000313" key="3">
    <source>
        <dbReference type="Proteomes" id="UP000823757"/>
    </source>
</evidence>
<dbReference type="InterPro" id="IPR053136">
    <property type="entry name" value="UTP_pyrophosphatase-like"/>
</dbReference>
<name>A0A9D9NIN0_9BACT</name>
<dbReference type="EMBL" id="JADIMD010000105">
    <property type="protein sequence ID" value="MBO8475036.1"/>
    <property type="molecule type" value="Genomic_DNA"/>
</dbReference>
<dbReference type="CDD" id="cd07344">
    <property type="entry name" value="M48_yhfN_like"/>
    <property type="match status" value="1"/>
</dbReference>
<feature type="domain" description="YgjP-like metallopeptidase" evidence="1">
    <location>
        <begin position="84"/>
        <end position="172"/>
    </location>
</feature>
<dbReference type="Gene3D" id="3.30.2010.10">
    <property type="entry name" value="Metalloproteases ('zincins'), catalytic domain"/>
    <property type="match status" value="1"/>
</dbReference>
<dbReference type="PANTHER" id="PTHR30399">
    <property type="entry name" value="UNCHARACTERIZED PROTEIN YGJP"/>
    <property type="match status" value="1"/>
</dbReference>
<dbReference type="Proteomes" id="UP000823757">
    <property type="component" value="Unassembled WGS sequence"/>
</dbReference>